<gene>
    <name evidence="3" type="ORF">CSC81_15200</name>
    <name evidence="2" type="ORF">Q8W23_09845</name>
</gene>
<evidence type="ECO:0000313" key="3">
    <source>
        <dbReference type="EMBL" id="PHN96219.1"/>
    </source>
</evidence>
<reference evidence="3" key="2">
    <citation type="submission" date="2017-10" db="EMBL/GenBank/DDBJ databases">
        <authorList>
            <person name="Enke T.N."/>
            <person name="Cordero O.X."/>
        </authorList>
    </citation>
    <scope>NUCLEOTIDE SEQUENCE</scope>
    <source>
        <strain evidence="3">4G03</strain>
    </source>
</reference>
<dbReference type="EMBL" id="PDUU01000020">
    <property type="protein sequence ID" value="PHN96219.1"/>
    <property type="molecule type" value="Genomic_DNA"/>
</dbReference>
<feature type="transmembrane region" description="Helical" evidence="1">
    <location>
        <begin position="184"/>
        <end position="206"/>
    </location>
</feature>
<evidence type="ECO:0000313" key="4">
    <source>
        <dbReference type="Proteomes" id="UP000222163"/>
    </source>
</evidence>
<sequence>MENNTLQKDSKKIVSTNSNGVYPKVSIELITEINNMLSYAIYNGIVINTEVNSLIESKDLNDLINAHNILVKNIAPATPKSIEYTKALRDEGQNKSIFSKLPIVRNLIFLALFFLVLFIVTALSPDVNNDSLDKGLMNNSGLPLLLNLSYLASVAGLGVIFYLLKRVSDSIRESTMVSEESISYLAQIVLGIIAGLIMSEIISFYTKSPEDINLFNKGVLALIGGFSSEAIFSILQGIIDRVKSIFIIPKTNTN</sequence>
<evidence type="ECO:0000256" key="1">
    <source>
        <dbReference type="SAM" id="Phobius"/>
    </source>
</evidence>
<dbReference type="RefSeq" id="WP_099216596.1">
    <property type="nucleotide sequence ID" value="NZ_JAUYVU010000007.1"/>
</dbReference>
<dbReference type="Proteomes" id="UP001242342">
    <property type="component" value="Unassembled WGS sequence"/>
</dbReference>
<name>A0A2G1BQU2_9FLAO</name>
<proteinExistence type="predicted"/>
<feature type="transmembrane region" description="Helical" evidence="1">
    <location>
        <begin position="144"/>
        <end position="164"/>
    </location>
</feature>
<reference evidence="2 5" key="3">
    <citation type="submission" date="2023-07" db="EMBL/GenBank/DDBJ databases">
        <title>Genome content predicts the carbon catabolic preferences of heterotrophic bacteria.</title>
        <authorList>
            <person name="Gralka M."/>
        </authorList>
    </citation>
    <scope>NUCLEOTIDE SEQUENCE [LARGE SCALE GENOMIC DNA]</scope>
    <source>
        <strain evidence="2 5">4G03</strain>
    </source>
</reference>
<comment type="caution">
    <text evidence="3">The sequence shown here is derived from an EMBL/GenBank/DDBJ whole genome shotgun (WGS) entry which is preliminary data.</text>
</comment>
<accession>A0A2G1BQU2</accession>
<reference evidence="3 4" key="1">
    <citation type="journal article" date="2016" name="Nat. Commun.">
        <title>Microbial interactions lead to rapid micro-scale successions on model marine particles.</title>
        <authorList>
            <person name="Datta M.S."/>
            <person name="Sliwerska E."/>
            <person name="Gore J."/>
            <person name="Polz M.F."/>
            <person name="Cordero O.X."/>
        </authorList>
    </citation>
    <scope>NUCLEOTIDE SEQUENCE [LARGE SCALE GENOMIC DNA]</scope>
    <source>
        <strain evidence="3 4">4G03</strain>
    </source>
</reference>
<keyword evidence="1" id="KW-0812">Transmembrane</keyword>
<dbReference type="EMBL" id="JAUYVU010000007">
    <property type="protein sequence ID" value="MDP2541772.1"/>
    <property type="molecule type" value="Genomic_DNA"/>
</dbReference>
<evidence type="ECO:0000313" key="2">
    <source>
        <dbReference type="EMBL" id="MDP2541772.1"/>
    </source>
</evidence>
<feature type="transmembrane region" description="Helical" evidence="1">
    <location>
        <begin position="218"/>
        <end position="239"/>
    </location>
</feature>
<keyword evidence="5" id="KW-1185">Reference proteome</keyword>
<organism evidence="3 4">
    <name type="scientific">Tenacibaculum discolor</name>
    <dbReference type="NCBI Taxonomy" id="361581"/>
    <lineage>
        <taxon>Bacteria</taxon>
        <taxon>Pseudomonadati</taxon>
        <taxon>Bacteroidota</taxon>
        <taxon>Flavobacteriia</taxon>
        <taxon>Flavobacteriales</taxon>
        <taxon>Flavobacteriaceae</taxon>
        <taxon>Tenacibaculum</taxon>
    </lineage>
</organism>
<keyword evidence="1" id="KW-1133">Transmembrane helix</keyword>
<feature type="transmembrane region" description="Helical" evidence="1">
    <location>
        <begin position="103"/>
        <end position="124"/>
    </location>
</feature>
<keyword evidence="1" id="KW-0472">Membrane</keyword>
<dbReference type="AlphaFoldDB" id="A0A2G1BQU2"/>
<evidence type="ECO:0000313" key="5">
    <source>
        <dbReference type="Proteomes" id="UP001242342"/>
    </source>
</evidence>
<dbReference type="Proteomes" id="UP000222163">
    <property type="component" value="Unassembled WGS sequence"/>
</dbReference>
<protein>
    <submittedName>
        <fullName evidence="3">Uncharacterized protein</fullName>
    </submittedName>
</protein>